<dbReference type="GO" id="GO:0005886">
    <property type="term" value="C:plasma membrane"/>
    <property type="evidence" value="ECO:0007669"/>
    <property type="project" value="UniProtKB-SubCell"/>
</dbReference>
<name>A0A918KAL7_9GAMM</name>
<keyword evidence="3 6" id="KW-0812">Transmembrane</keyword>
<reference evidence="7" key="2">
    <citation type="submission" date="2020-09" db="EMBL/GenBank/DDBJ databases">
        <authorList>
            <person name="Sun Q."/>
            <person name="Kim S."/>
        </authorList>
    </citation>
    <scope>NUCLEOTIDE SEQUENCE</scope>
    <source>
        <strain evidence="7">KCTC 22169</strain>
    </source>
</reference>
<evidence type="ECO:0000256" key="5">
    <source>
        <dbReference type="ARBA" id="ARBA00023136"/>
    </source>
</evidence>
<evidence type="ECO:0000256" key="3">
    <source>
        <dbReference type="ARBA" id="ARBA00022692"/>
    </source>
</evidence>
<keyword evidence="2" id="KW-1003">Cell membrane</keyword>
<dbReference type="PANTHER" id="PTHR33931:SF2">
    <property type="entry name" value="HOLIN-LIKE PROTEIN CIDA"/>
    <property type="match status" value="1"/>
</dbReference>
<evidence type="ECO:0000256" key="6">
    <source>
        <dbReference type="SAM" id="Phobius"/>
    </source>
</evidence>
<keyword evidence="5 6" id="KW-0472">Membrane</keyword>
<dbReference type="Proteomes" id="UP000626148">
    <property type="component" value="Unassembled WGS sequence"/>
</dbReference>
<dbReference type="InterPro" id="IPR005538">
    <property type="entry name" value="LrgA/CidA"/>
</dbReference>
<accession>A0A918KAL7</accession>
<feature type="transmembrane region" description="Helical" evidence="6">
    <location>
        <begin position="58"/>
        <end position="76"/>
    </location>
</feature>
<keyword evidence="8" id="KW-1185">Reference proteome</keyword>
<feature type="transmembrane region" description="Helical" evidence="6">
    <location>
        <begin position="29"/>
        <end position="46"/>
    </location>
</feature>
<evidence type="ECO:0000313" key="8">
    <source>
        <dbReference type="Proteomes" id="UP000626148"/>
    </source>
</evidence>
<reference evidence="7" key="1">
    <citation type="journal article" date="2014" name="Int. J. Syst. Evol. Microbiol.">
        <title>Complete genome sequence of Corynebacterium casei LMG S-19264T (=DSM 44701T), isolated from a smear-ripened cheese.</title>
        <authorList>
            <consortium name="US DOE Joint Genome Institute (JGI-PGF)"/>
            <person name="Walter F."/>
            <person name="Albersmeier A."/>
            <person name="Kalinowski J."/>
            <person name="Ruckert C."/>
        </authorList>
    </citation>
    <scope>NUCLEOTIDE SEQUENCE</scope>
    <source>
        <strain evidence="7">KCTC 22169</strain>
    </source>
</reference>
<sequence length="113" mass="12484">MVFGFFILITYWLAGEALSQWIGWPIPGNVVGLVLLWGTLTVLKKVPKGLADASSGLLRYLTLLFVPAGVGLIEHWDRLMANGLWMLLIIAVSTVSAALAMIGLFKLFRVERR</sequence>
<evidence type="ECO:0000256" key="4">
    <source>
        <dbReference type="ARBA" id="ARBA00022989"/>
    </source>
</evidence>
<gene>
    <name evidence="7" type="ORF">GCM10007392_24040</name>
</gene>
<dbReference type="Pfam" id="PF03788">
    <property type="entry name" value="LrgA"/>
    <property type="match status" value="1"/>
</dbReference>
<dbReference type="AlphaFoldDB" id="A0A918KAL7"/>
<organism evidence="7 8">
    <name type="scientific">Saccharospirillum salsuginis</name>
    <dbReference type="NCBI Taxonomy" id="418750"/>
    <lineage>
        <taxon>Bacteria</taxon>
        <taxon>Pseudomonadati</taxon>
        <taxon>Pseudomonadota</taxon>
        <taxon>Gammaproteobacteria</taxon>
        <taxon>Oceanospirillales</taxon>
        <taxon>Saccharospirillaceae</taxon>
        <taxon>Saccharospirillum</taxon>
    </lineage>
</organism>
<dbReference type="EMBL" id="BMXR01000005">
    <property type="protein sequence ID" value="GGX55546.1"/>
    <property type="molecule type" value="Genomic_DNA"/>
</dbReference>
<dbReference type="PANTHER" id="PTHR33931">
    <property type="entry name" value="HOLIN-LIKE PROTEIN CIDA-RELATED"/>
    <property type="match status" value="1"/>
</dbReference>
<evidence type="ECO:0000256" key="2">
    <source>
        <dbReference type="ARBA" id="ARBA00022475"/>
    </source>
</evidence>
<evidence type="ECO:0000256" key="1">
    <source>
        <dbReference type="ARBA" id="ARBA00004651"/>
    </source>
</evidence>
<comment type="subcellular location">
    <subcellularLocation>
        <location evidence="1">Cell membrane</location>
        <topology evidence="1">Multi-pass membrane protein</topology>
    </subcellularLocation>
</comment>
<feature type="transmembrane region" description="Helical" evidence="6">
    <location>
        <begin position="82"/>
        <end position="105"/>
    </location>
</feature>
<keyword evidence="4 6" id="KW-1133">Transmembrane helix</keyword>
<protein>
    <submittedName>
        <fullName evidence="7">CidA/LrgA family protein</fullName>
    </submittedName>
</protein>
<comment type="caution">
    <text evidence="7">The sequence shown here is derived from an EMBL/GenBank/DDBJ whole genome shotgun (WGS) entry which is preliminary data.</text>
</comment>
<evidence type="ECO:0000313" key="7">
    <source>
        <dbReference type="EMBL" id="GGX55546.1"/>
    </source>
</evidence>
<proteinExistence type="predicted"/>
<dbReference type="RefSeq" id="WP_189608863.1">
    <property type="nucleotide sequence ID" value="NZ_BMXR01000005.1"/>
</dbReference>